<dbReference type="Proteomes" id="UP001153620">
    <property type="component" value="Chromosome 3"/>
</dbReference>
<accession>A0A9N9WVW0</accession>
<evidence type="ECO:0000313" key="2">
    <source>
        <dbReference type="Proteomes" id="UP001153620"/>
    </source>
</evidence>
<dbReference type="PANTHER" id="PTHR15889:SF2">
    <property type="entry name" value="LARGE RIBOSOMAL SUBUNIT PROTEIN ML37"/>
    <property type="match status" value="1"/>
</dbReference>
<dbReference type="InterPro" id="IPR052482">
    <property type="entry name" value="mtLSU_mL37"/>
</dbReference>
<reference evidence="1" key="2">
    <citation type="submission" date="2022-10" db="EMBL/GenBank/DDBJ databases">
        <authorList>
            <consortium name="ENA_rothamsted_submissions"/>
            <consortium name="culmorum"/>
            <person name="King R."/>
        </authorList>
    </citation>
    <scope>NUCLEOTIDE SEQUENCE</scope>
</reference>
<proteinExistence type="predicted"/>
<name>A0A9N9WVW0_9DIPT</name>
<gene>
    <name evidence="1" type="ORF">CHIRRI_LOCUS10843</name>
</gene>
<dbReference type="AlphaFoldDB" id="A0A9N9WVW0"/>
<protein>
    <recommendedName>
        <fullName evidence="3">39S ribosomal protein L37, mitochondrial</fullName>
    </recommendedName>
</protein>
<organism evidence="1 2">
    <name type="scientific">Chironomus riparius</name>
    <dbReference type="NCBI Taxonomy" id="315576"/>
    <lineage>
        <taxon>Eukaryota</taxon>
        <taxon>Metazoa</taxon>
        <taxon>Ecdysozoa</taxon>
        <taxon>Arthropoda</taxon>
        <taxon>Hexapoda</taxon>
        <taxon>Insecta</taxon>
        <taxon>Pterygota</taxon>
        <taxon>Neoptera</taxon>
        <taxon>Endopterygota</taxon>
        <taxon>Diptera</taxon>
        <taxon>Nematocera</taxon>
        <taxon>Chironomoidea</taxon>
        <taxon>Chironomidae</taxon>
        <taxon>Chironominae</taxon>
        <taxon>Chironomus</taxon>
    </lineage>
</organism>
<dbReference type="OrthoDB" id="5835618at2759"/>
<dbReference type="EMBL" id="OU895879">
    <property type="protein sequence ID" value="CAG9807997.1"/>
    <property type="molecule type" value="Genomic_DNA"/>
</dbReference>
<dbReference type="PANTHER" id="PTHR15889">
    <property type="entry name" value="MITOCHONDRIAL RIBOSOMAL PROTEIN L37"/>
    <property type="match status" value="1"/>
</dbReference>
<keyword evidence="2" id="KW-1185">Reference proteome</keyword>
<dbReference type="GO" id="GO:0005739">
    <property type="term" value="C:mitochondrion"/>
    <property type="evidence" value="ECO:0007669"/>
    <property type="project" value="TreeGrafter"/>
</dbReference>
<evidence type="ECO:0000313" key="1">
    <source>
        <dbReference type="EMBL" id="CAG9807997.1"/>
    </source>
</evidence>
<sequence>MKLTSFLLKQHNGWLAKLKWKFQGKRNVFDTGAITSLQNRGIAVVDAIDYVKKKNNHDYVPRLQESASETNQFSSSYLFSDSNVLVYGKQAQVLTKSIMLNALPENMERKFATLKLPTDIERSMHQSVLVSHLLDAEQKKSPIRVPLRPNKPKHIIRKEYSITDNRKNSLMASRLINHCERYFGHTESLKKRVVNDVRFMVPIVRNGDDIQLNLKAETFIASKKPIEPFNVSVNISVPDISPLSQTISIPFEENVEKKCSYPIKTNSSFSHPHTVLIHYSNLDVKNLFEEPVTSEQFESRAIMKGFTVAASRAKTIYGDNVKILQEPITVQVVQLDGKRIQFGIFQLNTLDLDEINGPTNYWFRKPEMLLYDECIYKEGRPLLTNYNFDVFKLMSIFYSN</sequence>
<evidence type="ECO:0008006" key="3">
    <source>
        <dbReference type="Google" id="ProtNLM"/>
    </source>
</evidence>
<reference evidence="1" key="1">
    <citation type="submission" date="2022-01" db="EMBL/GenBank/DDBJ databases">
        <authorList>
            <person name="King R."/>
        </authorList>
    </citation>
    <scope>NUCLEOTIDE SEQUENCE</scope>
</reference>